<name>A0ABP1FV93_9CHLO</name>
<feature type="region of interest" description="Disordered" evidence="5">
    <location>
        <begin position="855"/>
        <end position="894"/>
    </location>
</feature>
<dbReference type="PROSITE" id="PS50016">
    <property type="entry name" value="ZF_PHD_2"/>
    <property type="match status" value="1"/>
</dbReference>
<dbReference type="SMART" id="SM00249">
    <property type="entry name" value="PHD"/>
    <property type="match status" value="1"/>
</dbReference>
<feature type="compositionally biased region" description="Basic residues" evidence="5">
    <location>
        <begin position="883"/>
        <end position="893"/>
    </location>
</feature>
<dbReference type="Gene3D" id="3.30.40.10">
    <property type="entry name" value="Zinc/RING finger domain, C3HC4 (zinc finger)"/>
    <property type="match status" value="1"/>
</dbReference>
<keyword evidence="2 4" id="KW-0863">Zinc-finger</keyword>
<dbReference type="InterPro" id="IPR011011">
    <property type="entry name" value="Znf_FYVE_PHD"/>
</dbReference>
<dbReference type="InterPro" id="IPR057765">
    <property type="entry name" value="MS1-like_ubiquitin"/>
</dbReference>
<dbReference type="InterPro" id="IPR058054">
    <property type="entry name" value="Znf_MS1-like"/>
</dbReference>
<comment type="caution">
    <text evidence="7">The sequence shown here is derived from an EMBL/GenBank/DDBJ whole genome shotgun (WGS) entry which is preliminary data.</text>
</comment>
<dbReference type="InterPro" id="IPR019787">
    <property type="entry name" value="Znf_PHD-finger"/>
</dbReference>
<accession>A0ABP1FV93</accession>
<evidence type="ECO:0000259" key="6">
    <source>
        <dbReference type="PROSITE" id="PS50016"/>
    </source>
</evidence>
<dbReference type="InterPro" id="IPR001965">
    <property type="entry name" value="Znf_PHD"/>
</dbReference>
<keyword evidence="8" id="KW-1185">Reference proteome</keyword>
<dbReference type="InterPro" id="IPR013083">
    <property type="entry name" value="Znf_RING/FYVE/PHD"/>
</dbReference>
<feature type="compositionally biased region" description="Low complexity" evidence="5">
    <location>
        <begin position="492"/>
        <end position="501"/>
    </location>
</feature>
<organism evidence="7 8">
    <name type="scientific">Coccomyxa viridis</name>
    <dbReference type="NCBI Taxonomy" id="1274662"/>
    <lineage>
        <taxon>Eukaryota</taxon>
        <taxon>Viridiplantae</taxon>
        <taxon>Chlorophyta</taxon>
        <taxon>core chlorophytes</taxon>
        <taxon>Trebouxiophyceae</taxon>
        <taxon>Trebouxiophyceae incertae sedis</taxon>
        <taxon>Coccomyxaceae</taxon>
        <taxon>Coccomyxa</taxon>
    </lineage>
</organism>
<dbReference type="Proteomes" id="UP001497392">
    <property type="component" value="Unassembled WGS sequence"/>
</dbReference>
<dbReference type="Pfam" id="PF00628">
    <property type="entry name" value="PHD"/>
    <property type="match status" value="1"/>
</dbReference>
<feature type="domain" description="PHD-type" evidence="6">
    <location>
        <begin position="981"/>
        <end position="1031"/>
    </location>
</feature>
<sequence length="1034" mass="111161">MAQGSSSPEDFPWLNDDVQAFPGAFRDNIEAFLRDHAAPVSGLELPNVSAWTVSLRSGDTSVRLQIYEERINEQKPIFCDSCRIIGWQHHPVCAQKYHFIIPVHATPEAAAVHGNIPALVEIWMQGSCKKPLRLPQYLADDAGSPFVAPVSVFDSTVHLLHGVLHANGFGHLLRINGLEGGSQHVTGRQIMNLWDHLCTILRARVVSTEDVSSKVGMELRLLHAVANRQTWYGRWGFLFGRGGFAIGKQAWRRAMDAVASASLDALLEDFAGSDQGLVAIVERFKATKPAKASNTLGALLQRLLYLLSHPEKAVSILESHGLPQPPMPGAGTSQGASKFPAAVPETTRKRGKRKAELEAAASTPKKACTIANGPKAELAAELEGGKGSLEALGGRWWRKRWSRQKAEAAMDQLLRLLEGEEGQWVALEQLREKLMARVGDRPLVELVLSTAPNKLTCKGAVSRDEHPSNGQVFLMLAKSDFGLKPEPDSNGSPASAQQPQQDPETAKASDAEAILQNGHAPAAAKQEESIHCNGNRPTALDVKPPESQHAAVEGTALVSEHVNGTVLPEAIVCAPTLSPWGSRKGRNLRPPSPAKGGSWNARRFDSYSPEVPATADGHPAQPEAMAVGLSGLPNGPKACEAAAALHAEQAQRSERPKRAQKTPQHLAADLAVPKVSTELSPGRLRGGPQVDYNETKHKGSSTKLQAAALRQRAATAMLNLASAPPPAAKPGPWLDLTPGAKFTPTDGYTVRDQVLCDLLHVFNVTLRTYKPLQLVDSPAQTPGEPCVCKPEPPCSCAPAARLKLSHLQANAQVLRDVKHFVKDYHGEQALAAQGAEAPSEPMVRLLVQVQLPQKEPQLPAPPSAAKQQSGAPKAAVLATPKSTPKRRHTRKRALANPPPELLCIPQRATAAALRAACTQTLRDTYCMLHKFQVDEIEGLPHGSQARTKIGSVQDGTVITVQGHGMDASPVWRHAGGMEEWHVACMCGTRDDDGERMIACDGCGEWSHTRCAGYPDSLPSPDHFVCAHCSSASKG</sequence>
<reference evidence="7 8" key="1">
    <citation type="submission" date="2024-06" db="EMBL/GenBank/DDBJ databases">
        <authorList>
            <person name="Kraege A."/>
            <person name="Thomma B."/>
        </authorList>
    </citation>
    <scope>NUCLEOTIDE SEQUENCE [LARGE SCALE GENOMIC DNA]</scope>
</reference>
<gene>
    <name evidence="7" type="primary">g5285</name>
    <name evidence="7" type="ORF">VP750_LOCUS4518</name>
</gene>
<dbReference type="PANTHER" id="PTHR46201">
    <property type="entry name" value="PHD FINGER PROTEIN MALE MEIOCYTE DEATH 1-RELATED"/>
    <property type="match status" value="1"/>
</dbReference>
<evidence type="ECO:0000256" key="2">
    <source>
        <dbReference type="ARBA" id="ARBA00022771"/>
    </source>
</evidence>
<evidence type="ECO:0000256" key="1">
    <source>
        <dbReference type="ARBA" id="ARBA00022723"/>
    </source>
</evidence>
<evidence type="ECO:0000256" key="3">
    <source>
        <dbReference type="ARBA" id="ARBA00022833"/>
    </source>
</evidence>
<dbReference type="InterPro" id="IPR020549">
    <property type="entry name" value="YbeY_CS"/>
</dbReference>
<feature type="region of interest" description="Disordered" evidence="5">
    <location>
        <begin position="323"/>
        <end position="359"/>
    </location>
</feature>
<feature type="region of interest" description="Disordered" evidence="5">
    <location>
        <begin position="482"/>
        <end position="551"/>
    </location>
</feature>
<dbReference type="SUPFAM" id="SSF57903">
    <property type="entry name" value="FYVE/PHD zinc finger"/>
    <property type="match status" value="1"/>
</dbReference>
<dbReference type="PROSITE" id="PS01306">
    <property type="entry name" value="UPF0054"/>
    <property type="match status" value="1"/>
</dbReference>
<evidence type="ECO:0000256" key="5">
    <source>
        <dbReference type="SAM" id="MobiDB-lite"/>
    </source>
</evidence>
<keyword evidence="3" id="KW-0862">Zinc</keyword>
<dbReference type="CDD" id="cd15556">
    <property type="entry name" value="PHD_MMD1_like"/>
    <property type="match status" value="1"/>
</dbReference>
<evidence type="ECO:0000256" key="4">
    <source>
        <dbReference type="PROSITE-ProRule" id="PRU00146"/>
    </source>
</evidence>
<proteinExistence type="predicted"/>
<feature type="region of interest" description="Disordered" evidence="5">
    <location>
        <begin position="583"/>
        <end position="602"/>
    </location>
</feature>
<dbReference type="EMBL" id="CAXHTA020000007">
    <property type="protein sequence ID" value="CAL5222859.1"/>
    <property type="molecule type" value="Genomic_DNA"/>
</dbReference>
<dbReference type="Pfam" id="PF25565">
    <property type="entry name" value="Ubiquitin_At1g33420"/>
    <property type="match status" value="1"/>
</dbReference>
<evidence type="ECO:0000313" key="8">
    <source>
        <dbReference type="Proteomes" id="UP001497392"/>
    </source>
</evidence>
<feature type="region of interest" description="Disordered" evidence="5">
    <location>
        <begin position="678"/>
        <end position="702"/>
    </location>
</feature>
<dbReference type="PANTHER" id="PTHR46201:SF9">
    <property type="entry name" value="PHD FINGER PROTEIN MALE MEIOCYTE DEATH 1"/>
    <property type="match status" value="1"/>
</dbReference>
<protein>
    <submittedName>
        <fullName evidence="7">G5285 protein</fullName>
    </submittedName>
</protein>
<keyword evidence="1" id="KW-0479">Metal-binding</keyword>
<evidence type="ECO:0000313" key="7">
    <source>
        <dbReference type="EMBL" id="CAL5222859.1"/>
    </source>
</evidence>